<evidence type="ECO:0000313" key="1">
    <source>
        <dbReference type="EMBL" id="MED6129262.1"/>
    </source>
</evidence>
<organism evidence="1 2">
    <name type="scientific">Stylosanthes scabra</name>
    <dbReference type="NCBI Taxonomy" id="79078"/>
    <lineage>
        <taxon>Eukaryota</taxon>
        <taxon>Viridiplantae</taxon>
        <taxon>Streptophyta</taxon>
        <taxon>Embryophyta</taxon>
        <taxon>Tracheophyta</taxon>
        <taxon>Spermatophyta</taxon>
        <taxon>Magnoliopsida</taxon>
        <taxon>eudicotyledons</taxon>
        <taxon>Gunneridae</taxon>
        <taxon>Pentapetalae</taxon>
        <taxon>rosids</taxon>
        <taxon>fabids</taxon>
        <taxon>Fabales</taxon>
        <taxon>Fabaceae</taxon>
        <taxon>Papilionoideae</taxon>
        <taxon>50 kb inversion clade</taxon>
        <taxon>dalbergioids sensu lato</taxon>
        <taxon>Dalbergieae</taxon>
        <taxon>Pterocarpus clade</taxon>
        <taxon>Stylosanthes</taxon>
    </lineage>
</organism>
<comment type="caution">
    <text evidence="1">The sequence shown here is derived from an EMBL/GenBank/DDBJ whole genome shotgun (WGS) entry which is preliminary data.</text>
</comment>
<keyword evidence="2" id="KW-1185">Reference proteome</keyword>
<evidence type="ECO:0000313" key="2">
    <source>
        <dbReference type="Proteomes" id="UP001341840"/>
    </source>
</evidence>
<gene>
    <name evidence="1" type="ORF">PIB30_106202</name>
</gene>
<accession>A0ABU6RYL5</accession>
<sequence length="124" mass="13673">MRSAVALSFPGKSLVGAHFHEVGTHVLLGFVTQAHKRESVNDVGHDRPAEVALVLPQTHHYPPAVIGLHQMQTDARKDCNYRCARTRQTFVVLGTQGSGLSRNALSQPELSHHPIRWTPLNALK</sequence>
<dbReference type="EMBL" id="JASCZI010034330">
    <property type="protein sequence ID" value="MED6129262.1"/>
    <property type="molecule type" value="Genomic_DNA"/>
</dbReference>
<reference evidence="1 2" key="1">
    <citation type="journal article" date="2023" name="Plants (Basel)">
        <title>Bridging the Gap: Combining Genomics and Transcriptomics Approaches to Understand Stylosanthes scabra, an Orphan Legume from the Brazilian Caatinga.</title>
        <authorList>
            <person name="Ferreira-Neto J.R.C."/>
            <person name="da Silva M.D."/>
            <person name="Binneck E."/>
            <person name="de Melo N.F."/>
            <person name="da Silva R.H."/>
            <person name="de Melo A.L.T.M."/>
            <person name="Pandolfi V."/>
            <person name="Bustamante F.O."/>
            <person name="Brasileiro-Vidal A.C."/>
            <person name="Benko-Iseppon A.M."/>
        </authorList>
    </citation>
    <scope>NUCLEOTIDE SEQUENCE [LARGE SCALE GENOMIC DNA]</scope>
    <source>
        <tissue evidence="1">Leaves</tissue>
    </source>
</reference>
<protein>
    <submittedName>
        <fullName evidence="1">Uncharacterized protein</fullName>
    </submittedName>
</protein>
<name>A0ABU6RYL5_9FABA</name>
<dbReference type="Proteomes" id="UP001341840">
    <property type="component" value="Unassembled WGS sequence"/>
</dbReference>
<proteinExistence type="predicted"/>